<evidence type="ECO:0000313" key="2">
    <source>
        <dbReference type="EMBL" id="MFC4095122.1"/>
    </source>
</evidence>
<keyword evidence="1" id="KW-0732">Signal</keyword>
<accession>A0ABV8JPY3</accession>
<organism evidence="2 3">
    <name type="scientific">Euzebyella saccharophila</name>
    <dbReference type="NCBI Taxonomy" id="679664"/>
    <lineage>
        <taxon>Bacteria</taxon>
        <taxon>Pseudomonadati</taxon>
        <taxon>Bacteroidota</taxon>
        <taxon>Flavobacteriia</taxon>
        <taxon>Flavobacteriales</taxon>
        <taxon>Flavobacteriaceae</taxon>
        <taxon>Euzebyella</taxon>
    </lineage>
</organism>
<gene>
    <name evidence="2" type="ORF">ACFOUT_04505</name>
</gene>
<dbReference type="EMBL" id="JBHSAW010000004">
    <property type="protein sequence ID" value="MFC4095122.1"/>
    <property type="molecule type" value="Genomic_DNA"/>
</dbReference>
<name>A0ABV8JPY3_9FLAO</name>
<dbReference type="Pfam" id="PF26622">
    <property type="entry name" value="DUF8199"/>
    <property type="match status" value="1"/>
</dbReference>
<protein>
    <recommendedName>
        <fullName evidence="4">Secreted protein</fullName>
    </recommendedName>
</protein>
<evidence type="ECO:0000313" key="3">
    <source>
        <dbReference type="Proteomes" id="UP001595814"/>
    </source>
</evidence>
<dbReference type="InterPro" id="IPR058512">
    <property type="entry name" value="DUF8199"/>
</dbReference>
<feature type="chain" id="PRO_5047106603" description="Secreted protein" evidence="1">
    <location>
        <begin position="26"/>
        <end position="137"/>
    </location>
</feature>
<keyword evidence="3" id="KW-1185">Reference proteome</keyword>
<comment type="caution">
    <text evidence="2">The sequence shown here is derived from an EMBL/GenBank/DDBJ whole genome shotgun (WGS) entry which is preliminary data.</text>
</comment>
<sequence>MKEFLHRIFSCCMALLLLASTTSWKVEKHYCMGRLINVAFFVDADACGMDMPVLGQQEATLEQKTCCDNEVILLEGQDEVTAVNNDLDLDQQQFLIAYTLSFLEVLKPIESKEFLFNSYHPPKIVKDIQLLDEVYLL</sequence>
<evidence type="ECO:0000256" key="1">
    <source>
        <dbReference type="SAM" id="SignalP"/>
    </source>
</evidence>
<dbReference type="RefSeq" id="WP_192461158.1">
    <property type="nucleotide sequence ID" value="NZ_JACYFJ010000001.1"/>
</dbReference>
<dbReference type="Proteomes" id="UP001595814">
    <property type="component" value="Unassembled WGS sequence"/>
</dbReference>
<proteinExistence type="predicted"/>
<evidence type="ECO:0008006" key="4">
    <source>
        <dbReference type="Google" id="ProtNLM"/>
    </source>
</evidence>
<dbReference type="InterPro" id="IPR058060">
    <property type="entry name" value="HYC_CC_PP"/>
</dbReference>
<reference evidence="3" key="1">
    <citation type="journal article" date="2019" name="Int. J. Syst. Evol. Microbiol.">
        <title>The Global Catalogue of Microorganisms (GCM) 10K type strain sequencing project: providing services to taxonomists for standard genome sequencing and annotation.</title>
        <authorList>
            <consortium name="The Broad Institute Genomics Platform"/>
            <consortium name="The Broad Institute Genome Sequencing Center for Infectious Disease"/>
            <person name="Wu L."/>
            <person name="Ma J."/>
        </authorList>
    </citation>
    <scope>NUCLEOTIDE SEQUENCE [LARGE SCALE GENOMIC DNA]</scope>
    <source>
        <strain evidence="3">CECT 7477</strain>
    </source>
</reference>
<dbReference type="NCBIfam" id="NF047658">
    <property type="entry name" value="HYC_CC_PP"/>
    <property type="match status" value="1"/>
</dbReference>
<feature type="signal peptide" evidence="1">
    <location>
        <begin position="1"/>
        <end position="25"/>
    </location>
</feature>